<dbReference type="CDD" id="cd17503">
    <property type="entry name" value="MFS_LmrB_MDR_like"/>
    <property type="match status" value="1"/>
</dbReference>
<dbReference type="InterPro" id="IPR004638">
    <property type="entry name" value="EmrB-like"/>
</dbReference>
<reference evidence="9 10" key="1">
    <citation type="submission" date="2014-06" db="EMBL/GenBank/DDBJ databases">
        <title>Draft genome sequence of the putrescine producing strain Lactococcus lactis subsp cremoris GE214.</title>
        <authorList>
            <person name="Ladero V."/>
            <person name="Linares D.M."/>
            <person name="del Rio B."/>
            <person name="Mayo B."/>
            <person name="Martin M.C."/>
            <person name="Fernandez M."/>
            <person name="Alvarez M.A."/>
        </authorList>
    </citation>
    <scope>NUCLEOTIDE SEQUENCE [LARGE SCALE GENOMIC DNA]</scope>
    <source>
        <strain evidence="9 10">GE214</strain>
    </source>
</reference>
<feature type="transmembrane region" description="Helical" evidence="7">
    <location>
        <begin position="88"/>
        <end position="108"/>
    </location>
</feature>
<comment type="subcellular location">
    <subcellularLocation>
        <location evidence="1">Cell membrane</location>
        <topology evidence="1">Multi-pass membrane protein</topology>
    </subcellularLocation>
</comment>
<dbReference type="InterPro" id="IPR020846">
    <property type="entry name" value="MFS_dom"/>
</dbReference>
<proteinExistence type="predicted"/>
<evidence type="ECO:0000313" key="9">
    <source>
        <dbReference type="EMBL" id="KEY61977.1"/>
    </source>
</evidence>
<evidence type="ECO:0000256" key="1">
    <source>
        <dbReference type="ARBA" id="ARBA00004651"/>
    </source>
</evidence>
<dbReference type="EMBL" id="AZSI01000088">
    <property type="protein sequence ID" value="KEY61977.1"/>
    <property type="molecule type" value="Genomic_DNA"/>
</dbReference>
<feature type="domain" description="Major facilitator superfamily (MFS) profile" evidence="8">
    <location>
        <begin position="23"/>
        <end position="498"/>
    </location>
</feature>
<dbReference type="PATRIC" id="fig|1415168.3.peg.1960"/>
<dbReference type="Pfam" id="PF07690">
    <property type="entry name" value="MFS_1"/>
    <property type="match status" value="1"/>
</dbReference>
<evidence type="ECO:0000256" key="4">
    <source>
        <dbReference type="ARBA" id="ARBA00022692"/>
    </source>
</evidence>
<feature type="transmembrane region" description="Helical" evidence="7">
    <location>
        <begin position="65"/>
        <end position="81"/>
    </location>
</feature>
<keyword evidence="4 7" id="KW-0812">Transmembrane</keyword>
<evidence type="ECO:0000256" key="2">
    <source>
        <dbReference type="ARBA" id="ARBA00022448"/>
    </source>
</evidence>
<evidence type="ECO:0000313" key="10">
    <source>
        <dbReference type="Proteomes" id="UP000028401"/>
    </source>
</evidence>
<dbReference type="PROSITE" id="PS50850">
    <property type="entry name" value="MFS"/>
    <property type="match status" value="1"/>
</dbReference>
<dbReference type="PANTHER" id="PTHR42718">
    <property type="entry name" value="MAJOR FACILITATOR SUPERFAMILY MULTIDRUG TRANSPORTER MFSC"/>
    <property type="match status" value="1"/>
</dbReference>
<evidence type="ECO:0000256" key="5">
    <source>
        <dbReference type="ARBA" id="ARBA00022989"/>
    </source>
</evidence>
<keyword evidence="5 7" id="KW-1133">Transmembrane helix</keyword>
<feature type="transmembrane region" description="Helical" evidence="7">
    <location>
        <begin position="384"/>
        <end position="402"/>
    </location>
</feature>
<gene>
    <name evidence="9" type="ORF">U725_01888</name>
</gene>
<name>A0A084A9J8_LACLC</name>
<keyword evidence="6 7" id="KW-0472">Membrane</keyword>
<feature type="transmembrane region" description="Helical" evidence="7">
    <location>
        <begin position="146"/>
        <end position="170"/>
    </location>
</feature>
<feature type="transmembrane region" description="Helical" evidence="7">
    <location>
        <begin position="251"/>
        <end position="268"/>
    </location>
</feature>
<comment type="caution">
    <text evidence="9">The sequence shown here is derived from an EMBL/GenBank/DDBJ whole genome shotgun (WGS) entry which is preliminary data.</text>
</comment>
<feature type="transmembrane region" description="Helical" evidence="7">
    <location>
        <begin position="355"/>
        <end position="372"/>
    </location>
</feature>
<accession>A0A084A9J8</accession>
<dbReference type="NCBIfam" id="TIGR00711">
    <property type="entry name" value="efflux_EmrB"/>
    <property type="match status" value="1"/>
</dbReference>
<feature type="transmembrane region" description="Helical" evidence="7">
    <location>
        <begin position="114"/>
        <end position="134"/>
    </location>
</feature>
<feature type="transmembrane region" description="Helical" evidence="7">
    <location>
        <begin position="423"/>
        <end position="443"/>
    </location>
</feature>
<protein>
    <submittedName>
        <fullName evidence="9">Permease of the major facilitator superfamily</fullName>
    </submittedName>
</protein>
<keyword evidence="3" id="KW-1003">Cell membrane</keyword>
<dbReference type="InterPro" id="IPR011701">
    <property type="entry name" value="MFS"/>
</dbReference>
<organism evidence="9 10">
    <name type="scientific">Lactococcus cremoris subsp. cremoris GE214</name>
    <dbReference type="NCBI Taxonomy" id="1415168"/>
    <lineage>
        <taxon>Bacteria</taxon>
        <taxon>Bacillati</taxon>
        <taxon>Bacillota</taxon>
        <taxon>Bacilli</taxon>
        <taxon>Lactobacillales</taxon>
        <taxon>Streptococcaceae</taxon>
        <taxon>Lactococcus</taxon>
        <taxon>Lactococcus cremoris subsp. cremoris</taxon>
    </lineage>
</organism>
<dbReference type="RefSeq" id="WP_042748564.1">
    <property type="nucleotide sequence ID" value="NZ_AZSI01000088.1"/>
</dbReference>
<feature type="transmembrane region" description="Helical" evidence="7">
    <location>
        <begin position="472"/>
        <end position="493"/>
    </location>
</feature>
<dbReference type="Gene3D" id="1.20.1250.20">
    <property type="entry name" value="MFS general substrate transporter like domains"/>
    <property type="match status" value="2"/>
</dbReference>
<feature type="transmembrane region" description="Helical" evidence="7">
    <location>
        <begin position="222"/>
        <end position="239"/>
    </location>
</feature>
<dbReference type="Proteomes" id="UP000028401">
    <property type="component" value="Unassembled WGS sequence"/>
</dbReference>
<sequence>MPELMGKDYSKDIHGNHYFRNVMFAMILIGTFAGMLGQTFLSTAYPTLMDKFNISLSTAQGATTWYLLANGIMVPVSAYLTTKIPTRWLFMIAYGFTAAGTLIAMVAPTSNYNIFLLGRVVMAMGAGISLPLMMTVITNIFPPEKIGVPMGMGGLVIGLAPAIGPTYGGWILSGNTKFLGILQLGDWRTLFLAPFVLLIIVTVLTPFLMADVLPNRNMKLDFISLLESLLGFGLFLYGFTNVGNEGWGDAQSVIAPIIIGLVIIAFFIRRQLHMADPFLDLSVFKIKQFTVTTIAAAINTMAMMGVEMMLPTYIQNVHGLTALQSGLLLLPGSVMMALMSPIAGGIYDKFGAKKLSFIGFILLAIGTLPYLFLTATTPEAFITITYWVRFVAIGLIMMPLITSGMNALPVEKSAQGSASNNTVRMIASSVVVAILASVTTNVINSTKPAHHLSTTNPLQYADKMIQASLNGFHVSFGIAFGFAVLGIFVALFLHKGKVAPAPVREANKQEVTEEGGQKS</sequence>
<feature type="transmembrane region" description="Helical" evidence="7">
    <location>
        <begin position="190"/>
        <end position="210"/>
    </location>
</feature>
<evidence type="ECO:0000256" key="6">
    <source>
        <dbReference type="ARBA" id="ARBA00023136"/>
    </source>
</evidence>
<dbReference type="SUPFAM" id="SSF103473">
    <property type="entry name" value="MFS general substrate transporter"/>
    <property type="match status" value="1"/>
</dbReference>
<dbReference type="GO" id="GO:0022857">
    <property type="term" value="F:transmembrane transporter activity"/>
    <property type="evidence" value="ECO:0007669"/>
    <property type="project" value="InterPro"/>
</dbReference>
<evidence type="ECO:0000256" key="3">
    <source>
        <dbReference type="ARBA" id="ARBA00022475"/>
    </source>
</evidence>
<evidence type="ECO:0000259" key="8">
    <source>
        <dbReference type="PROSITE" id="PS50850"/>
    </source>
</evidence>
<keyword evidence="2" id="KW-0813">Transport</keyword>
<feature type="transmembrane region" description="Helical" evidence="7">
    <location>
        <begin position="322"/>
        <end position="343"/>
    </location>
</feature>
<evidence type="ECO:0000256" key="7">
    <source>
        <dbReference type="SAM" id="Phobius"/>
    </source>
</evidence>
<dbReference type="AlphaFoldDB" id="A0A084A9J8"/>
<dbReference type="InterPro" id="IPR036259">
    <property type="entry name" value="MFS_trans_sf"/>
</dbReference>
<dbReference type="GO" id="GO:0005886">
    <property type="term" value="C:plasma membrane"/>
    <property type="evidence" value="ECO:0007669"/>
    <property type="project" value="UniProtKB-SubCell"/>
</dbReference>
<dbReference type="PANTHER" id="PTHR42718:SF24">
    <property type="entry name" value="MAJOR FACILITATOR SUPERFAMILY (MFS) PROFILE DOMAIN-CONTAINING PROTEIN"/>
    <property type="match status" value="1"/>
</dbReference>
<feature type="transmembrane region" description="Helical" evidence="7">
    <location>
        <begin position="289"/>
        <end position="310"/>
    </location>
</feature>
<feature type="transmembrane region" description="Helical" evidence="7">
    <location>
        <begin position="21"/>
        <end position="45"/>
    </location>
</feature>